<proteinExistence type="predicted"/>
<evidence type="ECO:0000313" key="2">
    <source>
        <dbReference type="Proteomes" id="UP001144978"/>
    </source>
</evidence>
<dbReference type="Proteomes" id="UP001144978">
    <property type="component" value="Unassembled WGS sequence"/>
</dbReference>
<name>A0ACC1PA39_9APHY</name>
<dbReference type="EMBL" id="JANSHE010003033">
    <property type="protein sequence ID" value="KAJ2988056.1"/>
    <property type="molecule type" value="Genomic_DNA"/>
</dbReference>
<keyword evidence="2" id="KW-1185">Reference proteome</keyword>
<sequence length="160" mass="17425">MYGDGTTANWHNHRAEHWNICAPIEPVTYVPIQDPRRSQSPASSVGSTHSLTGLLPHMLDGVDSVNNHKKGSGTTASGAHAGIARDHGAGPSVRIASVTGSRARNNTALCAHGDEDRSQWEQVNVYSMHNGFPEENVTRSVVFLYKTWPRRAVRARSTDT</sequence>
<organism evidence="1 2">
    <name type="scientific">Trametes sanguinea</name>
    <dbReference type="NCBI Taxonomy" id="158606"/>
    <lineage>
        <taxon>Eukaryota</taxon>
        <taxon>Fungi</taxon>
        <taxon>Dikarya</taxon>
        <taxon>Basidiomycota</taxon>
        <taxon>Agaricomycotina</taxon>
        <taxon>Agaricomycetes</taxon>
        <taxon>Polyporales</taxon>
        <taxon>Polyporaceae</taxon>
        <taxon>Trametes</taxon>
    </lineage>
</organism>
<accession>A0ACC1PA39</accession>
<evidence type="ECO:0000313" key="1">
    <source>
        <dbReference type="EMBL" id="KAJ2988056.1"/>
    </source>
</evidence>
<gene>
    <name evidence="1" type="ORF">NUW54_g9234</name>
</gene>
<protein>
    <submittedName>
        <fullName evidence="1">Uncharacterized protein</fullName>
    </submittedName>
</protein>
<reference evidence="1" key="1">
    <citation type="submission" date="2022-08" db="EMBL/GenBank/DDBJ databases">
        <title>Genome Sequence of Pycnoporus sanguineus.</title>
        <authorList>
            <person name="Buettner E."/>
        </authorList>
    </citation>
    <scope>NUCLEOTIDE SEQUENCE</scope>
    <source>
        <strain evidence="1">CG-C14</strain>
    </source>
</reference>
<comment type="caution">
    <text evidence="1">The sequence shown here is derived from an EMBL/GenBank/DDBJ whole genome shotgun (WGS) entry which is preliminary data.</text>
</comment>